<dbReference type="AlphaFoldDB" id="A0A654EJ35"/>
<dbReference type="InterPro" id="IPR006527">
    <property type="entry name" value="F-box-assoc_dom_typ1"/>
</dbReference>
<feature type="domain" description="F-box" evidence="1">
    <location>
        <begin position="1"/>
        <end position="49"/>
    </location>
</feature>
<dbReference type="SUPFAM" id="SSF81383">
    <property type="entry name" value="F-box domain"/>
    <property type="match status" value="1"/>
</dbReference>
<dbReference type="EMBL" id="CACRSJ010000104">
    <property type="protein sequence ID" value="VYS49349.1"/>
    <property type="molecule type" value="Genomic_DNA"/>
</dbReference>
<dbReference type="Proteomes" id="UP000426265">
    <property type="component" value="Unassembled WGS sequence"/>
</dbReference>
<gene>
    <name evidence="2" type="ORF">AN1_LOCUS4828</name>
</gene>
<dbReference type="InterPro" id="IPR017451">
    <property type="entry name" value="F-box-assoc_interact_dom"/>
</dbReference>
<reference evidence="2 3" key="1">
    <citation type="submission" date="2019-11" db="EMBL/GenBank/DDBJ databases">
        <authorList>
            <person name="Jiao W.-B."/>
            <person name="Schneeberger K."/>
        </authorList>
    </citation>
    <scope>NUCLEOTIDE SEQUENCE [LARGE SCALE GENOMIC DNA]</scope>
    <source>
        <strain evidence="3">cv. An-1</strain>
    </source>
</reference>
<evidence type="ECO:0000313" key="2">
    <source>
        <dbReference type="EMBL" id="VYS49349.1"/>
    </source>
</evidence>
<proteinExistence type="predicted"/>
<dbReference type="InterPro" id="IPR036047">
    <property type="entry name" value="F-box-like_dom_sf"/>
</dbReference>
<name>A0A654EJ35_ARATH</name>
<dbReference type="InterPro" id="IPR050796">
    <property type="entry name" value="SCF_F-box_component"/>
</dbReference>
<evidence type="ECO:0000259" key="1">
    <source>
        <dbReference type="PROSITE" id="PS50181"/>
    </source>
</evidence>
<protein>
    <recommendedName>
        <fullName evidence="1">F-box domain-containing protein</fullName>
    </recommendedName>
</protein>
<dbReference type="ExpressionAtlas" id="A0A654EJ35">
    <property type="expression patterns" value="baseline"/>
</dbReference>
<dbReference type="InterPro" id="IPR001810">
    <property type="entry name" value="F-box_dom"/>
</dbReference>
<dbReference type="NCBIfam" id="TIGR01640">
    <property type="entry name" value="F_box_assoc_1"/>
    <property type="match status" value="1"/>
</dbReference>
<accession>A0A654EJ35</accession>
<sequence>MDTLPHHLLDEILFRIDHRSLAMIQCTNRSLQSHISKTPNFASEYFSRIRSSLLYIATHGCPLICYHLYGDSRSPRTVETLTQCHILGYCSGLLLLFLNKNLCVVNPLTKKFQFLNHSRSKFFPTGFTLRRGRQQVIGFAVDQTDRTTPSFKIVNIKEVRNATKTTYEFEINAGDSWKLLETTFTCCTSNLDDRMKKPVYMKGALHWLRNDGSIIAFNLKSEKARLIPVRFPKELCFKALFTAADNTLTLISATEEVIYLYALQNILSDPKWVLVKQIRNGVLDEKRLYSWYVEAYDGKSLVLRETILKKDYYNKHLKQVLHGYDLRANKWEVIGSIPEWSPSGLDFYQFTPSPSSVIGLDDKEGGEILACDDKRIPSLNAIMRLIHGIS</sequence>
<evidence type="ECO:0000313" key="3">
    <source>
        <dbReference type="Proteomes" id="UP000426265"/>
    </source>
</evidence>
<dbReference type="PROSITE" id="PS50181">
    <property type="entry name" value="FBOX"/>
    <property type="match status" value="1"/>
</dbReference>
<dbReference type="PANTHER" id="PTHR31672">
    <property type="entry name" value="BNACNNG10540D PROTEIN"/>
    <property type="match status" value="1"/>
</dbReference>
<organism evidence="2 3">
    <name type="scientific">Arabidopsis thaliana</name>
    <name type="common">Mouse-ear cress</name>
    <dbReference type="NCBI Taxonomy" id="3702"/>
    <lineage>
        <taxon>Eukaryota</taxon>
        <taxon>Viridiplantae</taxon>
        <taxon>Streptophyta</taxon>
        <taxon>Embryophyta</taxon>
        <taxon>Tracheophyta</taxon>
        <taxon>Spermatophyta</taxon>
        <taxon>Magnoliopsida</taxon>
        <taxon>eudicotyledons</taxon>
        <taxon>Gunneridae</taxon>
        <taxon>Pentapetalae</taxon>
        <taxon>rosids</taxon>
        <taxon>malvids</taxon>
        <taxon>Brassicales</taxon>
        <taxon>Brassicaceae</taxon>
        <taxon>Camelineae</taxon>
        <taxon>Arabidopsis</taxon>
    </lineage>
</organism>
<dbReference type="Pfam" id="PF07734">
    <property type="entry name" value="FBA_1"/>
    <property type="match status" value="1"/>
</dbReference>